<keyword evidence="2" id="KW-0472">Membrane</keyword>
<feature type="transmembrane region" description="Helical" evidence="2">
    <location>
        <begin position="274"/>
        <end position="293"/>
    </location>
</feature>
<protein>
    <submittedName>
        <fullName evidence="3">Uncharacterized protein</fullName>
    </submittedName>
</protein>
<dbReference type="InterPro" id="IPR027417">
    <property type="entry name" value="P-loop_NTPase"/>
</dbReference>
<gene>
    <name evidence="3" type="ORF">GGQ98_001016</name>
</gene>
<dbReference type="AlphaFoldDB" id="A0A7W7AZT6"/>
<evidence type="ECO:0000313" key="3">
    <source>
        <dbReference type="EMBL" id="MBB4631408.1"/>
    </source>
</evidence>
<sequence>MDVLRHFGLKHVLFRQEPHGQLYLHHAFETALSAIVESVLACEGVVLSGAAGMGKSQLLAAASRELAARGVSTVSFAGPALAAQADFTNRDAVLIDEADGAAPRALDAVLDRAARHRATVVLAGVDGSRLPQQARSVRLAPMAAREAADFLVDASAAAGRPDLFTVAAQEAIVEAVSGNPRVLKQIAGAALLEAMFEGGLVVEQRHVLAAIAGRLPLPAAEPDYVLDAPRPAPRAAPPQPIALADPAPAPQSPPQPMMPWVEAKPRRRFGARGFVAATGALSLLIAAALAYAVDTFGWDRIAAFLHLPDVAKPAAVDRSPVMEGAVIEGPVAGFSEPELAVLPEAADIIDEPVPLPEPLPALTERFPDGSVVVAPPLPDAATPGYRPPSATLPTISAAVRAGIANPSIGRTPSAAAALPREGPAIEGRESLADPAGHAIEAAPLPALDD</sequence>
<organism evidence="3 4">
    <name type="scientific">Sphingosinicella soli</name>
    <dbReference type="NCBI Taxonomy" id="333708"/>
    <lineage>
        <taxon>Bacteria</taxon>
        <taxon>Pseudomonadati</taxon>
        <taxon>Pseudomonadota</taxon>
        <taxon>Alphaproteobacteria</taxon>
        <taxon>Sphingomonadales</taxon>
        <taxon>Sphingosinicellaceae</taxon>
        <taxon>Sphingosinicella</taxon>
    </lineage>
</organism>
<evidence type="ECO:0000313" key="4">
    <source>
        <dbReference type="Proteomes" id="UP000566324"/>
    </source>
</evidence>
<name>A0A7W7AZT6_9SPHN</name>
<keyword evidence="2" id="KW-0812">Transmembrane</keyword>
<accession>A0A7W7AZT6</accession>
<feature type="compositionally biased region" description="Pro residues" evidence="1">
    <location>
        <begin position="230"/>
        <end position="240"/>
    </location>
</feature>
<evidence type="ECO:0000256" key="1">
    <source>
        <dbReference type="SAM" id="MobiDB-lite"/>
    </source>
</evidence>
<dbReference type="RefSeq" id="WP_184066047.1">
    <property type="nucleotide sequence ID" value="NZ_JACHNZ010000008.1"/>
</dbReference>
<feature type="region of interest" description="Disordered" evidence="1">
    <location>
        <begin position="228"/>
        <end position="259"/>
    </location>
</feature>
<feature type="compositionally biased region" description="Pro residues" evidence="1">
    <location>
        <begin position="247"/>
        <end position="257"/>
    </location>
</feature>
<proteinExistence type="predicted"/>
<reference evidence="3 4" key="1">
    <citation type="submission" date="2020-08" db="EMBL/GenBank/DDBJ databases">
        <title>Genomic Encyclopedia of Type Strains, Phase IV (KMG-IV): sequencing the most valuable type-strain genomes for metagenomic binning, comparative biology and taxonomic classification.</title>
        <authorList>
            <person name="Goeker M."/>
        </authorList>
    </citation>
    <scope>NUCLEOTIDE SEQUENCE [LARGE SCALE GENOMIC DNA]</scope>
    <source>
        <strain evidence="3 4">DSM 17328</strain>
    </source>
</reference>
<comment type="caution">
    <text evidence="3">The sequence shown here is derived from an EMBL/GenBank/DDBJ whole genome shotgun (WGS) entry which is preliminary data.</text>
</comment>
<dbReference type="Gene3D" id="3.40.50.300">
    <property type="entry name" value="P-loop containing nucleotide triphosphate hydrolases"/>
    <property type="match status" value="1"/>
</dbReference>
<keyword evidence="4" id="KW-1185">Reference proteome</keyword>
<keyword evidence="2" id="KW-1133">Transmembrane helix</keyword>
<dbReference type="Proteomes" id="UP000566324">
    <property type="component" value="Unassembled WGS sequence"/>
</dbReference>
<dbReference type="SUPFAM" id="SSF52540">
    <property type="entry name" value="P-loop containing nucleoside triphosphate hydrolases"/>
    <property type="match status" value="1"/>
</dbReference>
<evidence type="ECO:0000256" key="2">
    <source>
        <dbReference type="SAM" id="Phobius"/>
    </source>
</evidence>
<dbReference type="EMBL" id="JACHNZ010000008">
    <property type="protein sequence ID" value="MBB4631408.1"/>
    <property type="molecule type" value="Genomic_DNA"/>
</dbReference>
<feature type="region of interest" description="Disordered" evidence="1">
    <location>
        <begin position="409"/>
        <end position="449"/>
    </location>
</feature>